<protein>
    <submittedName>
        <fullName evidence="2">Uncharacterized protein</fullName>
    </submittedName>
</protein>
<sequence>MVVVLIETIVQHLPMRVLAERALSAVEPAASHHVDQEAGNVGGGMRAATAGPVRAPVAD</sequence>
<evidence type="ECO:0000313" key="2">
    <source>
        <dbReference type="EMBL" id="GGM72949.1"/>
    </source>
</evidence>
<keyword evidence="3" id="KW-1185">Reference proteome</keyword>
<evidence type="ECO:0000256" key="1">
    <source>
        <dbReference type="SAM" id="MobiDB-lite"/>
    </source>
</evidence>
<dbReference type="AlphaFoldDB" id="A0A917UDS9"/>
<dbReference type="Proteomes" id="UP000642070">
    <property type="component" value="Unassembled WGS sequence"/>
</dbReference>
<organism evidence="2 3">
    <name type="scientific">Dactylosporangium sucinum</name>
    <dbReference type="NCBI Taxonomy" id="1424081"/>
    <lineage>
        <taxon>Bacteria</taxon>
        <taxon>Bacillati</taxon>
        <taxon>Actinomycetota</taxon>
        <taxon>Actinomycetes</taxon>
        <taxon>Micromonosporales</taxon>
        <taxon>Micromonosporaceae</taxon>
        <taxon>Dactylosporangium</taxon>
    </lineage>
</organism>
<gene>
    <name evidence="2" type="ORF">GCM10007977_088230</name>
</gene>
<name>A0A917UDS9_9ACTN</name>
<feature type="region of interest" description="Disordered" evidence="1">
    <location>
        <begin position="28"/>
        <end position="59"/>
    </location>
</feature>
<comment type="caution">
    <text evidence="2">The sequence shown here is derived from an EMBL/GenBank/DDBJ whole genome shotgun (WGS) entry which is preliminary data.</text>
</comment>
<reference evidence="2" key="1">
    <citation type="journal article" date="2014" name="Int. J. Syst. Evol. Microbiol.">
        <title>Complete genome sequence of Corynebacterium casei LMG S-19264T (=DSM 44701T), isolated from a smear-ripened cheese.</title>
        <authorList>
            <consortium name="US DOE Joint Genome Institute (JGI-PGF)"/>
            <person name="Walter F."/>
            <person name="Albersmeier A."/>
            <person name="Kalinowski J."/>
            <person name="Ruckert C."/>
        </authorList>
    </citation>
    <scope>NUCLEOTIDE SEQUENCE</scope>
    <source>
        <strain evidence="2">JCM 19831</strain>
    </source>
</reference>
<reference evidence="2" key="2">
    <citation type="submission" date="2020-09" db="EMBL/GenBank/DDBJ databases">
        <authorList>
            <person name="Sun Q."/>
            <person name="Ohkuma M."/>
        </authorList>
    </citation>
    <scope>NUCLEOTIDE SEQUENCE</scope>
    <source>
        <strain evidence="2">JCM 19831</strain>
    </source>
</reference>
<accession>A0A917UDS9</accession>
<evidence type="ECO:0000313" key="3">
    <source>
        <dbReference type="Proteomes" id="UP000642070"/>
    </source>
</evidence>
<proteinExistence type="predicted"/>
<dbReference type="EMBL" id="BMPI01000065">
    <property type="protein sequence ID" value="GGM72949.1"/>
    <property type="molecule type" value="Genomic_DNA"/>
</dbReference>